<dbReference type="Proteomes" id="UP000198323">
    <property type="component" value="Unassembled WGS sequence"/>
</dbReference>
<keyword evidence="6" id="KW-0488">Methylation</keyword>
<keyword evidence="16 25" id="KW-0067">ATP-binding</keyword>
<dbReference type="GO" id="GO:0046872">
    <property type="term" value="F:metal ion binding"/>
    <property type="evidence" value="ECO:0007669"/>
    <property type="project" value="UniProtKB-KW"/>
</dbReference>
<organism evidence="28 29">
    <name type="scientific">Callipepla squamata</name>
    <name type="common">Scaled quail</name>
    <dbReference type="NCBI Taxonomy" id="9009"/>
    <lineage>
        <taxon>Eukaryota</taxon>
        <taxon>Metazoa</taxon>
        <taxon>Chordata</taxon>
        <taxon>Craniata</taxon>
        <taxon>Vertebrata</taxon>
        <taxon>Euteleostomi</taxon>
        <taxon>Archelosauria</taxon>
        <taxon>Archosauria</taxon>
        <taxon>Dinosauria</taxon>
        <taxon>Saurischia</taxon>
        <taxon>Theropoda</taxon>
        <taxon>Coelurosauria</taxon>
        <taxon>Aves</taxon>
        <taxon>Neognathae</taxon>
        <taxon>Galloanserae</taxon>
        <taxon>Galliformes</taxon>
        <taxon>Odontophoridae</taxon>
        <taxon>Callipepla</taxon>
    </lineage>
</organism>
<evidence type="ECO:0000256" key="25">
    <source>
        <dbReference type="PROSITE-ProRule" id="PRU10141"/>
    </source>
</evidence>
<keyword evidence="12" id="KW-0479">Metal-binding</keyword>
<dbReference type="FunFam" id="1.10.510.10:FF:000219">
    <property type="entry name" value="Putative serine/threonine-protein kinase Nek4"/>
    <property type="match status" value="1"/>
</dbReference>
<evidence type="ECO:0000256" key="8">
    <source>
        <dbReference type="ARBA" id="ARBA00022527"/>
    </source>
</evidence>
<dbReference type="FunFam" id="3.30.200.20:FF:000247">
    <property type="entry name" value="serine/threonine-protein kinase Nek4 isoform X1"/>
    <property type="match status" value="1"/>
</dbReference>
<comment type="similarity">
    <text evidence="4">Belongs to the protein kinase superfamily. NEK Ser/Thr protein kinase family. NIMA subfamily.</text>
</comment>
<evidence type="ECO:0000256" key="7">
    <source>
        <dbReference type="ARBA" id="ARBA00022490"/>
    </source>
</evidence>
<keyword evidence="7" id="KW-0963">Cytoplasm</keyword>
<dbReference type="GO" id="GO:0005524">
    <property type="term" value="F:ATP binding"/>
    <property type="evidence" value="ECO:0007669"/>
    <property type="project" value="UniProtKB-UniRule"/>
</dbReference>
<keyword evidence="14" id="KW-0498">Mitosis</keyword>
<dbReference type="SUPFAM" id="SSF56112">
    <property type="entry name" value="Protein kinase-like (PK-like)"/>
    <property type="match status" value="1"/>
</dbReference>
<dbReference type="InterPro" id="IPR000719">
    <property type="entry name" value="Prot_kinase_dom"/>
</dbReference>
<dbReference type="Pfam" id="PF00069">
    <property type="entry name" value="Pkinase"/>
    <property type="match status" value="1"/>
</dbReference>
<accession>A0A226MZL5</accession>
<keyword evidence="29" id="KW-1185">Reference proteome</keyword>
<dbReference type="GO" id="GO:0004674">
    <property type="term" value="F:protein serine/threonine kinase activity"/>
    <property type="evidence" value="ECO:0007669"/>
    <property type="project" value="UniProtKB-KW"/>
</dbReference>
<evidence type="ECO:0000313" key="29">
    <source>
        <dbReference type="Proteomes" id="UP000198323"/>
    </source>
</evidence>
<evidence type="ECO:0000256" key="26">
    <source>
        <dbReference type="SAM" id="MobiDB-lite"/>
    </source>
</evidence>
<keyword evidence="19" id="KW-0131">Cell cycle</keyword>
<keyword evidence="15" id="KW-0418">Kinase</keyword>
<evidence type="ECO:0000256" key="24">
    <source>
        <dbReference type="ARBA" id="ARBA00082679"/>
    </source>
</evidence>
<dbReference type="GO" id="GO:0005929">
    <property type="term" value="C:cilium"/>
    <property type="evidence" value="ECO:0007669"/>
    <property type="project" value="UniProtKB-SubCell"/>
</dbReference>
<dbReference type="PANTHER" id="PTHR44899:SF7">
    <property type="entry name" value="NIMA-RELATED KINASE"/>
    <property type="match status" value="1"/>
</dbReference>
<feature type="region of interest" description="Disordered" evidence="26">
    <location>
        <begin position="419"/>
        <end position="445"/>
    </location>
</feature>
<evidence type="ECO:0000256" key="2">
    <source>
        <dbReference type="ARBA" id="ARBA00004138"/>
    </source>
</evidence>
<evidence type="ECO:0000256" key="22">
    <source>
        <dbReference type="ARBA" id="ARBA00067731"/>
    </source>
</evidence>
<dbReference type="GO" id="GO:0005737">
    <property type="term" value="C:cytoplasm"/>
    <property type="evidence" value="ECO:0007669"/>
    <property type="project" value="UniProtKB-SubCell"/>
</dbReference>
<dbReference type="AlphaFoldDB" id="A0A226MZL5"/>
<evidence type="ECO:0000256" key="1">
    <source>
        <dbReference type="ARBA" id="ARBA00001936"/>
    </source>
</evidence>
<evidence type="ECO:0000256" key="10">
    <source>
        <dbReference type="ARBA" id="ARBA00022618"/>
    </source>
</evidence>
<keyword evidence="13 25" id="KW-0547">Nucleotide-binding</keyword>
<keyword evidence="18" id="KW-0966">Cell projection</keyword>
<evidence type="ECO:0000256" key="15">
    <source>
        <dbReference type="ARBA" id="ARBA00022777"/>
    </source>
</evidence>
<comment type="cofactor">
    <cofactor evidence="1">
        <name>Mn(2+)</name>
        <dbReference type="ChEBI" id="CHEBI:29035"/>
    </cofactor>
</comment>
<evidence type="ECO:0000256" key="23">
    <source>
        <dbReference type="ARBA" id="ARBA00080102"/>
    </source>
</evidence>
<comment type="catalytic activity">
    <reaction evidence="21">
        <text>L-seryl-[protein] + ATP = O-phospho-L-seryl-[protein] + ADP + H(+)</text>
        <dbReference type="Rhea" id="RHEA:17989"/>
        <dbReference type="Rhea" id="RHEA-COMP:9863"/>
        <dbReference type="Rhea" id="RHEA-COMP:11604"/>
        <dbReference type="ChEBI" id="CHEBI:15378"/>
        <dbReference type="ChEBI" id="CHEBI:29999"/>
        <dbReference type="ChEBI" id="CHEBI:30616"/>
        <dbReference type="ChEBI" id="CHEBI:83421"/>
        <dbReference type="ChEBI" id="CHEBI:456216"/>
        <dbReference type="EC" id="2.7.11.1"/>
    </reaction>
</comment>
<dbReference type="GO" id="GO:0051301">
    <property type="term" value="P:cell division"/>
    <property type="evidence" value="ECO:0007669"/>
    <property type="project" value="UniProtKB-KW"/>
</dbReference>
<evidence type="ECO:0000256" key="12">
    <source>
        <dbReference type="ARBA" id="ARBA00022723"/>
    </source>
</evidence>
<protein>
    <recommendedName>
        <fullName evidence="22">Serine/threonine-protein kinase Nek4</fullName>
        <ecNumber evidence="5">2.7.11.1</ecNumber>
    </recommendedName>
    <alternativeName>
        <fullName evidence="24">Never in mitosis A-related kinase 4</fullName>
    </alternativeName>
    <alternativeName>
        <fullName evidence="23">Serine/threonine-protein kinase 2</fullName>
    </alternativeName>
</protein>
<dbReference type="SMART" id="SM00220">
    <property type="entry name" value="S_TKc"/>
    <property type="match status" value="1"/>
</dbReference>
<dbReference type="InterPro" id="IPR017441">
    <property type="entry name" value="Protein_kinase_ATP_BS"/>
</dbReference>
<evidence type="ECO:0000256" key="13">
    <source>
        <dbReference type="ARBA" id="ARBA00022741"/>
    </source>
</evidence>
<evidence type="ECO:0000256" key="6">
    <source>
        <dbReference type="ARBA" id="ARBA00022481"/>
    </source>
</evidence>
<keyword evidence="11" id="KW-0808">Transferase</keyword>
<proteinExistence type="inferred from homology"/>
<evidence type="ECO:0000256" key="19">
    <source>
        <dbReference type="ARBA" id="ARBA00023306"/>
    </source>
</evidence>
<dbReference type="PROSITE" id="PS50011">
    <property type="entry name" value="PROTEIN_KINASE_DOM"/>
    <property type="match status" value="1"/>
</dbReference>
<dbReference type="PROSITE" id="PS00107">
    <property type="entry name" value="PROTEIN_KINASE_ATP"/>
    <property type="match status" value="1"/>
</dbReference>
<evidence type="ECO:0000256" key="5">
    <source>
        <dbReference type="ARBA" id="ARBA00012513"/>
    </source>
</evidence>
<dbReference type="InterPro" id="IPR011009">
    <property type="entry name" value="Kinase-like_dom_sf"/>
</dbReference>
<evidence type="ECO:0000256" key="4">
    <source>
        <dbReference type="ARBA" id="ARBA00010886"/>
    </source>
</evidence>
<feature type="compositionally biased region" description="Basic and acidic residues" evidence="26">
    <location>
        <begin position="430"/>
        <end position="442"/>
    </location>
</feature>
<evidence type="ECO:0000256" key="3">
    <source>
        <dbReference type="ARBA" id="ARBA00004496"/>
    </source>
</evidence>
<gene>
    <name evidence="28" type="ORF">ASZ78_011532</name>
</gene>
<evidence type="ECO:0000256" key="16">
    <source>
        <dbReference type="ARBA" id="ARBA00022840"/>
    </source>
</evidence>
<name>A0A226MZL5_CALSU</name>
<dbReference type="OrthoDB" id="248923at2759"/>
<dbReference type="InterPro" id="IPR008271">
    <property type="entry name" value="Ser/Thr_kinase_AS"/>
</dbReference>
<evidence type="ECO:0000256" key="17">
    <source>
        <dbReference type="ARBA" id="ARBA00022842"/>
    </source>
</evidence>
<reference evidence="28 29" key="1">
    <citation type="submission" date="2016-07" db="EMBL/GenBank/DDBJ databases">
        <title>Disparate Historic Effective Population Sizes Predicted by Modern Levels of Genome Diversity for the Scaled Quail (Callipepla squamata) and the Northern Bobwhite (Colinus virginianus): Inferences from First and Second Generation Draft Genome Assemblies for Sympatric New World Quail.</title>
        <authorList>
            <person name="Oldeschulte D.L."/>
            <person name="Halley Y.A."/>
            <person name="Bhattarai E.K."/>
            <person name="Brashear W.A."/>
            <person name="Hill J."/>
            <person name="Metz R.P."/>
            <person name="Johnson C.D."/>
            <person name="Rollins D."/>
            <person name="Peterson M.J."/>
            <person name="Bickhart D.M."/>
            <person name="Decker J.E."/>
            <person name="Seabury C.M."/>
        </authorList>
    </citation>
    <scope>NUCLEOTIDE SEQUENCE [LARGE SCALE GENOMIC DNA]</scope>
    <source>
        <strain evidence="28 29">Texas</strain>
        <tissue evidence="28">Leg muscle</tissue>
    </source>
</reference>
<keyword evidence="17" id="KW-0460">Magnesium</keyword>
<dbReference type="PROSITE" id="PS00108">
    <property type="entry name" value="PROTEIN_KINASE_ST"/>
    <property type="match status" value="1"/>
</dbReference>
<keyword evidence="10" id="KW-0132">Cell division</keyword>
<dbReference type="InterPro" id="IPR051131">
    <property type="entry name" value="NEK_Ser/Thr_kinase_NIMA"/>
</dbReference>
<dbReference type="Gene3D" id="3.30.200.20">
    <property type="entry name" value="Phosphorylase Kinase, domain 1"/>
    <property type="match status" value="1"/>
</dbReference>
<dbReference type="Gene3D" id="1.10.510.10">
    <property type="entry name" value="Transferase(Phosphotransferase) domain 1"/>
    <property type="match status" value="1"/>
</dbReference>
<dbReference type="PANTHER" id="PTHR44899">
    <property type="entry name" value="CAMK FAMILY PROTEIN KINASE"/>
    <property type="match status" value="1"/>
</dbReference>
<comment type="caution">
    <text evidence="28">The sequence shown here is derived from an EMBL/GenBank/DDBJ whole genome shotgun (WGS) entry which is preliminary data.</text>
</comment>
<dbReference type="STRING" id="9009.A0A226MZL5"/>
<dbReference type="EMBL" id="MCFN01000314">
    <property type="protein sequence ID" value="OXB60692.1"/>
    <property type="molecule type" value="Genomic_DNA"/>
</dbReference>
<feature type="binding site" evidence="25">
    <location>
        <position position="36"/>
    </location>
    <ligand>
        <name>ATP</name>
        <dbReference type="ChEBI" id="CHEBI:30616"/>
    </ligand>
</feature>
<feature type="domain" description="Protein kinase" evidence="27">
    <location>
        <begin position="6"/>
        <end position="255"/>
    </location>
</feature>
<sequence length="578" mass="65585">MPLAAYSFLRAVGKGSYGEVSLVRHRQDSKQYVIKKLNLKHASSRERRAAEQEAQLLSQLKHPNIVAYRESWQGEDGLLYIVMGFCEGGDLYHRLKEQKGKLLPENQVVEWFVQIAMALQYLHEKHILHRDLKTQNIFLTRANIIKVGDLGIARVLENQCDMACTLIGTPYYMSPELFSNKPYNYKSDVWALGCCVYEMATLKHAFNAKDMNSLVYRIIEGKNEKDCTIKYKVSQVCPSEKPAAELNTKPSSNDLNNLGSSLATISGVNIDILPYEKRNFGSEKSSTEHIPESNKVKYESASEDSRIISTSPPIKTVGLQKKTKKACKEGGVEAKHSSVDAVEDDDDTLKLLQPKDRKQTDLFRAVSPQPLPFPTDVNVKTTENCAEEHIAKVSESANSAEVSQDAISKKYRVSHFLSDDELSSSTSSTDKSDGDSKEKKSSMNEVNELVQLMTWTLKMDPEENSEYSVTSTPAPEFRLHRKYRDTLILHGKSLDESEDFKFEEIPSGPEKIRRMVEILRSDVVRGLGVKCLERVYSIMEEEDEMKRELLLRKCMGDKYAGYSMKARHLKFLEENVKF</sequence>
<evidence type="ECO:0000256" key="20">
    <source>
        <dbReference type="ARBA" id="ARBA00047899"/>
    </source>
</evidence>
<evidence type="ECO:0000256" key="18">
    <source>
        <dbReference type="ARBA" id="ARBA00023273"/>
    </source>
</evidence>
<keyword evidence="9" id="KW-0597">Phosphoprotein</keyword>
<comment type="subcellular location">
    <subcellularLocation>
        <location evidence="2">Cell projection</location>
        <location evidence="2">Cilium</location>
    </subcellularLocation>
    <subcellularLocation>
        <location evidence="3">Cytoplasm</location>
    </subcellularLocation>
</comment>
<evidence type="ECO:0000256" key="11">
    <source>
        <dbReference type="ARBA" id="ARBA00022679"/>
    </source>
</evidence>
<comment type="catalytic activity">
    <reaction evidence="20">
        <text>L-threonyl-[protein] + ATP = O-phospho-L-threonyl-[protein] + ADP + H(+)</text>
        <dbReference type="Rhea" id="RHEA:46608"/>
        <dbReference type="Rhea" id="RHEA-COMP:11060"/>
        <dbReference type="Rhea" id="RHEA-COMP:11605"/>
        <dbReference type="ChEBI" id="CHEBI:15378"/>
        <dbReference type="ChEBI" id="CHEBI:30013"/>
        <dbReference type="ChEBI" id="CHEBI:30616"/>
        <dbReference type="ChEBI" id="CHEBI:61977"/>
        <dbReference type="ChEBI" id="CHEBI:456216"/>
        <dbReference type="EC" id="2.7.11.1"/>
    </reaction>
</comment>
<dbReference type="EC" id="2.7.11.1" evidence="5"/>
<evidence type="ECO:0000313" key="28">
    <source>
        <dbReference type="EMBL" id="OXB60692.1"/>
    </source>
</evidence>
<evidence type="ECO:0000256" key="14">
    <source>
        <dbReference type="ARBA" id="ARBA00022776"/>
    </source>
</evidence>
<evidence type="ECO:0000256" key="21">
    <source>
        <dbReference type="ARBA" id="ARBA00048679"/>
    </source>
</evidence>
<evidence type="ECO:0000256" key="9">
    <source>
        <dbReference type="ARBA" id="ARBA00022553"/>
    </source>
</evidence>
<keyword evidence="8" id="KW-0723">Serine/threonine-protein kinase</keyword>
<evidence type="ECO:0000259" key="27">
    <source>
        <dbReference type="PROSITE" id="PS50011"/>
    </source>
</evidence>